<feature type="transmembrane region" description="Helical" evidence="1">
    <location>
        <begin position="25"/>
        <end position="48"/>
    </location>
</feature>
<keyword evidence="3" id="KW-1185">Reference proteome</keyword>
<dbReference type="EMBL" id="ML979138">
    <property type="protein sequence ID" value="KAF1913861.1"/>
    <property type="molecule type" value="Genomic_DNA"/>
</dbReference>
<dbReference type="Proteomes" id="UP000800096">
    <property type="component" value="Unassembled WGS sequence"/>
</dbReference>
<sequence length="52" mass="5819">MSFYTIGQRHECPSSCRIHPAMTSLVVALVQAALAFVLAVSSTMVRLLRRWL</sequence>
<gene>
    <name evidence="2" type="ORF">BDU57DRAFT_520927</name>
</gene>
<reference evidence="2" key="1">
    <citation type="journal article" date="2020" name="Stud. Mycol.">
        <title>101 Dothideomycetes genomes: a test case for predicting lifestyles and emergence of pathogens.</title>
        <authorList>
            <person name="Haridas S."/>
            <person name="Albert R."/>
            <person name="Binder M."/>
            <person name="Bloem J."/>
            <person name="Labutti K."/>
            <person name="Salamov A."/>
            <person name="Andreopoulos B."/>
            <person name="Baker S."/>
            <person name="Barry K."/>
            <person name="Bills G."/>
            <person name="Bluhm B."/>
            <person name="Cannon C."/>
            <person name="Castanera R."/>
            <person name="Culley D."/>
            <person name="Daum C."/>
            <person name="Ezra D."/>
            <person name="Gonzalez J."/>
            <person name="Henrissat B."/>
            <person name="Kuo A."/>
            <person name="Liang C."/>
            <person name="Lipzen A."/>
            <person name="Lutzoni F."/>
            <person name="Magnuson J."/>
            <person name="Mondo S."/>
            <person name="Nolan M."/>
            <person name="Ohm R."/>
            <person name="Pangilinan J."/>
            <person name="Park H.-J."/>
            <person name="Ramirez L."/>
            <person name="Alfaro M."/>
            <person name="Sun H."/>
            <person name="Tritt A."/>
            <person name="Yoshinaga Y."/>
            <person name="Zwiers L.-H."/>
            <person name="Turgeon B."/>
            <person name="Goodwin S."/>
            <person name="Spatafora J."/>
            <person name="Crous P."/>
            <person name="Grigoriev I."/>
        </authorList>
    </citation>
    <scope>NUCLEOTIDE SEQUENCE</scope>
    <source>
        <strain evidence="2">HMLAC05119</strain>
    </source>
</reference>
<evidence type="ECO:0000256" key="1">
    <source>
        <dbReference type="SAM" id="Phobius"/>
    </source>
</evidence>
<keyword evidence="1" id="KW-0472">Membrane</keyword>
<evidence type="ECO:0000313" key="2">
    <source>
        <dbReference type="EMBL" id="KAF1913861.1"/>
    </source>
</evidence>
<evidence type="ECO:0000313" key="3">
    <source>
        <dbReference type="Proteomes" id="UP000800096"/>
    </source>
</evidence>
<protein>
    <submittedName>
        <fullName evidence="2">Uncharacterized protein</fullName>
    </submittedName>
</protein>
<dbReference type="AlphaFoldDB" id="A0A6A5QE06"/>
<organism evidence="2 3">
    <name type="scientific">Ampelomyces quisqualis</name>
    <name type="common">Powdery mildew agent</name>
    <dbReference type="NCBI Taxonomy" id="50730"/>
    <lineage>
        <taxon>Eukaryota</taxon>
        <taxon>Fungi</taxon>
        <taxon>Dikarya</taxon>
        <taxon>Ascomycota</taxon>
        <taxon>Pezizomycotina</taxon>
        <taxon>Dothideomycetes</taxon>
        <taxon>Pleosporomycetidae</taxon>
        <taxon>Pleosporales</taxon>
        <taxon>Pleosporineae</taxon>
        <taxon>Phaeosphaeriaceae</taxon>
        <taxon>Ampelomyces</taxon>
    </lineage>
</organism>
<proteinExistence type="predicted"/>
<accession>A0A6A5QE06</accession>
<name>A0A6A5QE06_AMPQU</name>
<keyword evidence="1" id="KW-1133">Transmembrane helix</keyword>
<keyword evidence="1" id="KW-0812">Transmembrane</keyword>